<proteinExistence type="predicted"/>
<keyword evidence="2" id="KW-1185">Reference proteome</keyword>
<evidence type="ECO:0000313" key="1">
    <source>
        <dbReference type="EMBL" id="CAG8484488.1"/>
    </source>
</evidence>
<evidence type="ECO:0000313" key="2">
    <source>
        <dbReference type="Proteomes" id="UP000789759"/>
    </source>
</evidence>
<organism evidence="1 2">
    <name type="scientific">Cetraspora pellucida</name>
    <dbReference type="NCBI Taxonomy" id="1433469"/>
    <lineage>
        <taxon>Eukaryota</taxon>
        <taxon>Fungi</taxon>
        <taxon>Fungi incertae sedis</taxon>
        <taxon>Mucoromycota</taxon>
        <taxon>Glomeromycotina</taxon>
        <taxon>Glomeromycetes</taxon>
        <taxon>Diversisporales</taxon>
        <taxon>Gigasporaceae</taxon>
        <taxon>Cetraspora</taxon>
    </lineage>
</organism>
<name>A0A9N8WJ76_9GLOM</name>
<sequence>MDSLKCTCQSSQQYSISLHDLDLNITRDTTIPISYQKYESLSSCQFHALHHQKILDEKVSHQKMWKKQKVQTQSCLTNTLSKIHPQSMFDSLLEIMQQDLKITEEDNKSSTIDTMNVVSPLFSSTSNASTQPTVDFQKHSLYCECRGSGVGCQCRRQCFC</sequence>
<dbReference type="Proteomes" id="UP000789759">
    <property type="component" value="Unassembled WGS sequence"/>
</dbReference>
<comment type="caution">
    <text evidence="1">The sequence shown here is derived from an EMBL/GenBank/DDBJ whole genome shotgun (WGS) entry which is preliminary data.</text>
</comment>
<accession>A0A9N8WJ76</accession>
<dbReference type="OrthoDB" id="2328643at2759"/>
<reference evidence="1" key="1">
    <citation type="submission" date="2021-06" db="EMBL/GenBank/DDBJ databases">
        <authorList>
            <person name="Kallberg Y."/>
            <person name="Tangrot J."/>
            <person name="Rosling A."/>
        </authorList>
    </citation>
    <scope>NUCLEOTIDE SEQUENCE</scope>
    <source>
        <strain evidence="1">FL966</strain>
    </source>
</reference>
<dbReference type="AlphaFoldDB" id="A0A9N8WJ76"/>
<gene>
    <name evidence="1" type="ORF">CPELLU_LOCUS1679</name>
</gene>
<dbReference type="EMBL" id="CAJVQA010000651">
    <property type="protein sequence ID" value="CAG8484488.1"/>
    <property type="molecule type" value="Genomic_DNA"/>
</dbReference>
<protein>
    <submittedName>
        <fullName evidence="1">16020_t:CDS:1</fullName>
    </submittedName>
</protein>